<organism evidence="2 3">
    <name type="scientific">Spirulina subsalsa FACHB-351</name>
    <dbReference type="NCBI Taxonomy" id="234711"/>
    <lineage>
        <taxon>Bacteria</taxon>
        <taxon>Bacillati</taxon>
        <taxon>Cyanobacteriota</taxon>
        <taxon>Cyanophyceae</taxon>
        <taxon>Spirulinales</taxon>
        <taxon>Spirulinaceae</taxon>
        <taxon>Spirulina</taxon>
    </lineage>
</organism>
<keyword evidence="3" id="KW-1185">Reference proteome</keyword>
<dbReference type="Pfam" id="PF11833">
    <property type="entry name" value="CPP1-like"/>
    <property type="match status" value="1"/>
</dbReference>
<feature type="transmembrane region" description="Helical" evidence="1">
    <location>
        <begin position="189"/>
        <end position="207"/>
    </location>
</feature>
<evidence type="ECO:0000313" key="3">
    <source>
        <dbReference type="Proteomes" id="UP001526426"/>
    </source>
</evidence>
<protein>
    <submittedName>
        <fullName evidence="2">CPP1-like family protein</fullName>
    </submittedName>
</protein>
<dbReference type="PANTHER" id="PTHR33372:SF2">
    <property type="entry name" value="PROTEIN CHAPERONE-LIKE PROTEIN OF POR1, CHLOROPLASTIC"/>
    <property type="match status" value="1"/>
</dbReference>
<dbReference type="Proteomes" id="UP001526426">
    <property type="component" value="Unassembled WGS sequence"/>
</dbReference>
<gene>
    <name evidence="2" type="ORF">K4A83_15580</name>
</gene>
<name>A0ABT3L860_9CYAN</name>
<evidence type="ECO:0000256" key="1">
    <source>
        <dbReference type="SAM" id="Phobius"/>
    </source>
</evidence>
<feature type="transmembrane region" description="Helical" evidence="1">
    <location>
        <begin position="157"/>
        <end position="177"/>
    </location>
</feature>
<keyword evidence="1" id="KW-0812">Transmembrane</keyword>
<feature type="transmembrane region" description="Helical" evidence="1">
    <location>
        <begin position="105"/>
        <end position="122"/>
    </location>
</feature>
<sequence>MSEQNPYETLGVTEDASFEEIQNAKSRLSQEHQNDTKLVETIEAAYDSIIMERLRMRQEGKIKVPDRIRFPERSVEVPPAVTPLSAKASTGWLQNFLDNPSRSDVLWATGVFGGLAILTLLSQSNGSSFLPLALALGFCANLYFLNRKENRLGRAFLMSFVGLILGLLLGGVLSKFLGTPVGNGGIRPAEFAELVTFVLFWLMSCFLR</sequence>
<feature type="transmembrane region" description="Helical" evidence="1">
    <location>
        <begin position="128"/>
        <end position="145"/>
    </location>
</feature>
<accession>A0ABT3L860</accession>
<dbReference type="PANTHER" id="PTHR33372">
    <property type="match status" value="1"/>
</dbReference>
<keyword evidence="1" id="KW-0472">Membrane</keyword>
<proteinExistence type="predicted"/>
<dbReference type="EMBL" id="JAIHOM010000083">
    <property type="protein sequence ID" value="MCW6037683.1"/>
    <property type="molecule type" value="Genomic_DNA"/>
</dbReference>
<reference evidence="2 3" key="1">
    <citation type="submission" date="2021-08" db="EMBL/GenBank/DDBJ databases">
        <title>Draft genome sequence of Spirulina subsalsa with high tolerance to salinity and hype-accumulation of phycocyanin.</title>
        <authorList>
            <person name="Pei H."/>
            <person name="Jiang L."/>
        </authorList>
    </citation>
    <scope>NUCLEOTIDE SEQUENCE [LARGE SCALE GENOMIC DNA]</scope>
    <source>
        <strain evidence="2 3">FACHB-351</strain>
    </source>
</reference>
<dbReference type="InterPro" id="IPR036869">
    <property type="entry name" value="J_dom_sf"/>
</dbReference>
<comment type="caution">
    <text evidence="2">The sequence shown here is derived from an EMBL/GenBank/DDBJ whole genome shotgun (WGS) entry which is preliminary data.</text>
</comment>
<dbReference type="InterPro" id="IPR021788">
    <property type="entry name" value="CPP1-like"/>
</dbReference>
<keyword evidence="1" id="KW-1133">Transmembrane helix</keyword>
<dbReference type="RefSeq" id="WP_265265544.1">
    <property type="nucleotide sequence ID" value="NZ_JAIHOM010000083.1"/>
</dbReference>
<dbReference type="SUPFAM" id="SSF46565">
    <property type="entry name" value="Chaperone J-domain"/>
    <property type="match status" value="1"/>
</dbReference>
<evidence type="ECO:0000313" key="2">
    <source>
        <dbReference type="EMBL" id="MCW6037683.1"/>
    </source>
</evidence>